<dbReference type="InterPro" id="IPR050943">
    <property type="entry name" value="Glycosyltr_29_Sialyltrsf"/>
</dbReference>
<feature type="non-terminal residue" evidence="11">
    <location>
        <position position="1"/>
    </location>
</feature>
<name>A0A8J4X6A0_CLAMG</name>
<keyword evidence="5" id="KW-0812">Transmembrane</keyword>
<gene>
    <name evidence="11" type="ORF">DAT39_007030</name>
</gene>
<evidence type="ECO:0000256" key="3">
    <source>
        <dbReference type="ARBA" id="ARBA00022676"/>
    </source>
</evidence>
<dbReference type="Gene3D" id="3.90.1480.20">
    <property type="entry name" value="Glycosyl transferase family 29"/>
    <property type="match status" value="3"/>
</dbReference>
<comment type="caution">
    <text evidence="11">The sequence shown here is derived from an EMBL/GenBank/DDBJ whole genome shotgun (WGS) entry which is preliminary data.</text>
</comment>
<dbReference type="InterPro" id="IPR001675">
    <property type="entry name" value="Glyco_trans_29"/>
</dbReference>
<keyword evidence="12" id="KW-1185">Reference proteome</keyword>
<keyword evidence="6" id="KW-0735">Signal-anchor</keyword>
<dbReference type="EMBL" id="QNUK01000076">
    <property type="protein sequence ID" value="KAF5903269.1"/>
    <property type="molecule type" value="Genomic_DNA"/>
</dbReference>
<comment type="similarity">
    <text evidence="2">Belongs to the glycosyltransferase 29 family.</text>
</comment>
<reference evidence="11" key="1">
    <citation type="submission" date="2020-07" db="EMBL/GenBank/DDBJ databases">
        <title>Clarias magur genome sequencing, assembly and annotation.</title>
        <authorList>
            <person name="Kushwaha B."/>
            <person name="Kumar R."/>
            <person name="Das P."/>
            <person name="Joshi C.G."/>
            <person name="Kumar D."/>
            <person name="Nagpure N.S."/>
            <person name="Pandey M."/>
            <person name="Agarwal S."/>
            <person name="Srivastava S."/>
            <person name="Singh M."/>
            <person name="Sahoo L."/>
            <person name="Jayasankar P."/>
            <person name="Meher P.K."/>
            <person name="Koringa P.G."/>
            <person name="Iquebal M.A."/>
            <person name="Das S.P."/>
            <person name="Bit A."/>
            <person name="Patnaik S."/>
            <person name="Patel N."/>
            <person name="Shah T.M."/>
            <person name="Hinsu A."/>
            <person name="Jena J.K."/>
        </authorList>
    </citation>
    <scope>NUCLEOTIDE SEQUENCE</scope>
    <source>
        <strain evidence="11">CIFAMagur01</strain>
        <tissue evidence="11">Testis</tissue>
    </source>
</reference>
<keyword evidence="4" id="KW-0808">Transferase</keyword>
<evidence type="ECO:0000256" key="2">
    <source>
        <dbReference type="ARBA" id="ARBA00006003"/>
    </source>
</evidence>
<organism evidence="11 12">
    <name type="scientific">Clarias magur</name>
    <name type="common">Asian catfish</name>
    <name type="synonym">Macropteronotus magur</name>
    <dbReference type="NCBI Taxonomy" id="1594786"/>
    <lineage>
        <taxon>Eukaryota</taxon>
        <taxon>Metazoa</taxon>
        <taxon>Chordata</taxon>
        <taxon>Craniata</taxon>
        <taxon>Vertebrata</taxon>
        <taxon>Euteleostomi</taxon>
        <taxon>Actinopterygii</taxon>
        <taxon>Neopterygii</taxon>
        <taxon>Teleostei</taxon>
        <taxon>Ostariophysi</taxon>
        <taxon>Siluriformes</taxon>
        <taxon>Clariidae</taxon>
        <taxon>Clarias</taxon>
    </lineage>
</organism>
<dbReference type="AlphaFoldDB" id="A0A8J4X6A0"/>
<keyword evidence="10" id="KW-0325">Glycoprotein</keyword>
<evidence type="ECO:0000256" key="1">
    <source>
        <dbReference type="ARBA" id="ARBA00004323"/>
    </source>
</evidence>
<evidence type="ECO:0000256" key="9">
    <source>
        <dbReference type="ARBA" id="ARBA00023136"/>
    </source>
</evidence>
<dbReference type="Proteomes" id="UP000727407">
    <property type="component" value="Unassembled WGS sequence"/>
</dbReference>
<keyword evidence="9" id="KW-0472">Membrane</keyword>
<dbReference type="Pfam" id="PF00777">
    <property type="entry name" value="Glyco_transf_29"/>
    <property type="match status" value="2"/>
</dbReference>
<keyword evidence="7" id="KW-1133">Transmembrane helix</keyword>
<evidence type="ECO:0000256" key="5">
    <source>
        <dbReference type="ARBA" id="ARBA00022692"/>
    </source>
</evidence>
<dbReference type="PANTHER" id="PTHR11987:SF50">
    <property type="entry name" value="ALPHA-2,8-SIALYLTRANSFERASE 8F"/>
    <property type="match status" value="1"/>
</dbReference>
<evidence type="ECO:0000256" key="4">
    <source>
        <dbReference type="ARBA" id="ARBA00022679"/>
    </source>
</evidence>
<evidence type="ECO:0000313" key="11">
    <source>
        <dbReference type="EMBL" id="KAF5903269.1"/>
    </source>
</evidence>
<protein>
    <submittedName>
        <fullName evidence="11">Alpha-2,8-sialyltransferase 8F-like isoform X1</fullName>
    </submittedName>
</protein>
<evidence type="ECO:0000256" key="8">
    <source>
        <dbReference type="ARBA" id="ARBA00023034"/>
    </source>
</evidence>
<dbReference type="OrthoDB" id="10264956at2759"/>
<dbReference type="InterPro" id="IPR038578">
    <property type="entry name" value="GT29-like_sf"/>
</dbReference>
<accession>A0A8J4X6A0</accession>
<dbReference type="GO" id="GO:0006491">
    <property type="term" value="P:N-glycan processing"/>
    <property type="evidence" value="ECO:0007669"/>
    <property type="project" value="TreeGrafter"/>
</dbReference>
<evidence type="ECO:0000256" key="7">
    <source>
        <dbReference type="ARBA" id="ARBA00022989"/>
    </source>
</evidence>
<dbReference type="GO" id="GO:0003828">
    <property type="term" value="F:alpha-N-acetylneuraminate alpha-2,8-sialyltransferase activity"/>
    <property type="evidence" value="ECO:0007669"/>
    <property type="project" value="TreeGrafter"/>
</dbReference>
<evidence type="ECO:0000256" key="6">
    <source>
        <dbReference type="ARBA" id="ARBA00022968"/>
    </source>
</evidence>
<dbReference type="GO" id="GO:0009311">
    <property type="term" value="P:oligosaccharide metabolic process"/>
    <property type="evidence" value="ECO:0007669"/>
    <property type="project" value="TreeGrafter"/>
</dbReference>
<evidence type="ECO:0000313" key="12">
    <source>
        <dbReference type="Proteomes" id="UP000727407"/>
    </source>
</evidence>
<dbReference type="PANTHER" id="PTHR11987">
    <property type="entry name" value="ALPHA-2,8-SIALYLTRANSFERASE"/>
    <property type="match status" value="1"/>
</dbReference>
<sequence length="328" mass="35713">SLSSILLWYFFTYSDEAAIYLSKLKQNPVNRKERGIIDKLLASYSQTWVKQDKNFKSFRSLLGSSCNAIPNAVVTQDNSPVGTNITFDGEQTRIQVVTPDLFNLFPKENPFKGAPWHSCAVVGNGGILANSSCGKQINSATYVIRCNLPPVSNGHEKDTGTKTNIVTANPTLLFRRSLLGHSCNAIPNAVVTQDNSPVGTNITFDGEQTRIQVVTPDLFNLFPKENPFKGAPWHSCAVVGNGEQTRIQVVTPDLFNLFPEENPFKGAPWHSCAVVGNGGILGNSSCGKQINSATYVIRCNLPPVSNGHEKDTGTKTNIVTANPTLLFR</sequence>
<keyword evidence="8" id="KW-0333">Golgi apparatus</keyword>
<feature type="non-terminal residue" evidence="11">
    <location>
        <position position="328"/>
    </location>
</feature>
<keyword evidence="3" id="KW-0328">Glycosyltransferase</keyword>
<comment type="subcellular location">
    <subcellularLocation>
        <location evidence="1">Golgi apparatus membrane</location>
        <topology evidence="1">Single-pass type II membrane protein</topology>
    </subcellularLocation>
</comment>
<dbReference type="GO" id="GO:0000139">
    <property type="term" value="C:Golgi membrane"/>
    <property type="evidence" value="ECO:0007669"/>
    <property type="project" value="UniProtKB-SubCell"/>
</dbReference>
<evidence type="ECO:0000256" key="10">
    <source>
        <dbReference type="ARBA" id="ARBA00023180"/>
    </source>
</evidence>
<proteinExistence type="inferred from homology"/>